<dbReference type="InterPro" id="IPR053802">
    <property type="entry name" value="DUF6950"/>
</dbReference>
<protein>
    <recommendedName>
        <fullName evidence="1">DUF6950 domain-containing protein</fullName>
    </recommendedName>
</protein>
<reference evidence="2 3" key="1">
    <citation type="submission" date="2020-08" db="EMBL/GenBank/DDBJ databases">
        <title>Genomic Encyclopedia of Type Strains, Phase IV (KMG-V): Genome sequencing to study the core and pangenomes of soil and plant-associated prokaryotes.</title>
        <authorList>
            <person name="Whitman W."/>
        </authorList>
    </citation>
    <scope>NUCLEOTIDE SEQUENCE [LARGE SCALE GENOMIC DNA]</scope>
    <source>
        <strain evidence="2 3">SEMIA 4074</strain>
    </source>
</reference>
<evidence type="ECO:0000313" key="2">
    <source>
        <dbReference type="EMBL" id="MBB4192803.1"/>
    </source>
</evidence>
<keyword evidence="3" id="KW-1185">Reference proteome</keyword>
<accession>A0A7W6MHH6</accession>
<name>A0A7W6MHH6_9HYPH</name>
<organism evidence="2 3">
    <name type="scientific">Rhizobium aethiopicum</name>
    <dbReference type="NCBI Taxonomy" id="1138170"/>
    <lineage>
        <taxon>Bacteria</taxon>
        <taxon>Pseudomonadati</taxon>
        <taxon>Pseudomonadota</taxon>
        <taxon>Alphaproteobacteria</taxon>
        <taxon>Hyphomicrobiales</taxon>
        <taxon>Rhizobiaceae</taxon>
        <taxon>Rhizobium/Agrobacterium group</taxon>
        <taxon>Rhizobium</taxon>
    </lineage>
</organism>
<gene>
    <name evidence="2" type="ORF">GGD53_002963</name>
</gene>
<dbReference type="Pfam" id="PF22262">
    <property type="entry name" value="DUF6950"/>
    <property type="match status" value="1"/>
</dbReference>
<evidence type="ECO:0000313" key="3">
    <source>
        <dbReference type="Proteomes" id="UP000524492"/>
    </source>
</evidence>
<proteinExistence type="predicted"/>
<sequence length="133" mass="14339">MGLDSALLSFLAAQERKNWDPATLNCMLFPAAWAIWLGHRDPVENWRGAFASEAEYLAIVRAAGGCVPLMEAAAARINARALAVPVCGAVGVIGSPNNPERQFGAIFDGSRWLVRFTNRIGSMAARPLAIWSI</sequence>
<feature type="domain" description="DUF6950" evidence="1">
    <location>
        <begin position="5"/>
        <end position="123"/>
    </location>
</feature>
<dbReference type="Proteomes" id="UP000524492">
    <property type="component" value="Unassembled WGS sequence"/>
</dbReference>
<dbReference type="EMBL" id="JACIFV010000009">
    <property type="protein sequence ID" value="MBB4192803.1"/>
    <property type="molecule type" value="Genomic_DNA"/>
</dbReference>
<dbReference type="AlphaFoldDB" id="A0A7W6MHH6"/>
<comment type="caution">
    <text evidence="2">The sequence shown here is derived from an EMBL/GenBank/DDBJ whole genome shotgun (WGS) entry which is preliminary data.</text>
</comment>
<dbReference type="RefSeq" id="WP_184457088.1">
    <property type="nucleotide sequence ID" value="NZ_JACIFV010000009.1"/>
</dbReference>
<evidence type="ECO:0000259" key="1">
    <source>
        <dbReference type="Pfam" id="PF22262"/>
    </source>
</evidence>